<evidence type="ECO:0000256" key="4">
    <source>
        <dbReference type="SAM" id="MobiDB-lite"/>
    </source>
</evidence>
<keyword evidence="5" id="KW-0812">Transmembrane</keyword>
<dbReference type="OrthoDB" id="159449at2759"/>
<evidence type="ECO:0000256" key="5">
    <source>
        <dbReference type="SAM" id="Phobius"/>
    </source>
</evidence>
<sequence length="905" mass="104033">MQRIPSPSLEPLIDSNQNTISTQSWDQLRKEARTLEGEIENKLAVLTKIGQSTGLDNTGQESETDDLLKKLQAVITGMGDFLDRPSATPTNPSMIHLLSRHKDILYDYTKEFRRVKSNIKMARDKANLMNQVQDEIRTFNSGNRDNADYYLTERNRIESSHRMTDMVLEQAYATRQDVSRQGRIMHGVNQRVGGIVNRIPGINNIISRINTRRKRDTLIMAGVVSTCTILIILYWLLQMKTCVLFPFLRFYTMSKLANAFEQQQEEYIRRPPLHLRTSKSSTIRHNLLLSPTRTTSGSLRGGPTSNSRRRTNSLHTAAHLKKEKDLKLLPRLEEENANLPPQDSVEFILAQIERQNAKLDEDPKSVCIQSNQLKCHLSTIQNLAVTSADEETVKDTIDWEFWTALTEDFSSVALKLSHLVSAKLRAGIPPKVRGVIWQAMSQSASLNLETVYGQLVVEHSPYERIIQRDLARTFPGIEMFKKEGGTGQQALERVLKAYSLYDSLVGYCQGLAFLVGPLLLNMPEQQAFCVFVRIMETYEMRTMFTLNMEGLQLRLYQFSSLLDQILPNLSDFLKLHEVNVPMYASQWFLTLFAYAFPMELILRIYDIVFAEGAAETIMRVSIAMLKRSESKLMQLTEFEDILDFLSNKLYDAYNNDPTQVISDAVELSGLITKEKMDHIAETYVTELEQEQKQTEQVLAVRFNFWSKNPKETRRNSRKKKTMSWYSSAPPKKSMDSDRASISSLREPDVSQLHHQIEDLLLALSQTQREAIELKDDLMQSRLDKMDVEAERDALKMTMESAFHNTKYERECIELRKENNQLRQENEDLQHQQAMSKDALTALVERMLDMKTKVDILEQENLKANQECQRLEKDRKRLQMIFNTNSSITDYTNTSNSATSSSSLKS</sequence>
<dbReference type="Gene3D" id="1.10.472.80">
    <property type="entry name" value="Ypt/Rab-GAP domain of gyp1p, domain 3"/>
    <property type="match status" value="1"/>
</dbReference>
<dbReference type="PANTHER" id="PTHR47219">
    <property type="entry name" value="RAB GTPASE-ACTIVATING PROTEIN 1-LIKE"/>
    <property type="match status" value="1"/>
</dbReference>
<evidence type="ECO:0000256" key="3">
    <source>
        <dbReference type="SAM" id="Coils"/>
    </source>
</evidence>
<feature type="compositionally biased region" description="Low complexity" evidence="4">
    <location>
        <begin position="891"/>
        <end position="905"/>
    </location>
</feature>
<evidence type="ECO:0000256" key="1">
    <source>
        <dbReference type="ARBA" id="ARBA00022468"/>
    </source>
</evidence>
<feature type="region of interest" description="Disordered" evidence="4">
    <location>
        <begin position="710"/>
        <end position="741"/>
    </location>
</feature>
<dbReference type="SUPFAM" id="SSF47923">
    <property type="entry name" value="Ypt/Rab-GAP domain of gyp1p"/>
    <property type="match status" value="2"/>
</dbReference>
<keyword evidence="8" id="KW-1185">Reference proteome</keyword>
<feature type="coiled-coil region" evidence="3">
    <location>
        <begin position="749"/>
        <end position="776"/>
    </location>
</feature>
<comment type="caution">
    <text evidence="7">The sequence shown here is derived from an EMBL/GenBank/DDBJ whole genome shotgun (WGS) entry which is preliminary data.</text>
</comment>
<evidence type="ECO:0000256" key="2">
    <source>
        <dbReference type="ARBA" id="ARBA00023054"/>
    </source>
</evidence>
<dbReference type="PROSITE" id="PS50086">
    <property type="entry name" value="TBC_RABGAP"/>
    <property type="match status" value="1"/>
</dbReference>
<dbReference type="GO" id="GO:0031267">
    <property type="term" value="F:small GTPase binding"/>
    <property type="evidence" value="ECO:0007669"/>
    <property type="project" value="TreeGrafter"/>
</dbReference>
<feature type="transmembrane region" description="Helical" evidence="5">
    <location>
        <begin position="218"/>
        <end position="237"/>
    </location>
</feature>
<dbReference type="Gene3D" id="1.10.10.750">
    <property type="entry name" value="Ypt/Rab-GAP domain of gyp1p, domain 1"/>
    <property type="match status" value="1"/>
</dbReference>
<dbReference type="SMART" id="SM00164">
    <property type="entry name" value="TBC"/>
    <property type="match status" value="1"/>
</dbReference>
<keyword evidence="5" id="KW-1133">Transmembrane helix</keyword>
<dbReference type="InterPro" id="IPR035969">
    <property type="entry name" value="Rab-GAP_TBC_sf"/>
</dbReference>
<protein>
    <recommendedName>
        <fullName evidence="6">Rab-GAP TBC domain-containing protein</fullName>
    </recommendedName>
</protein>
<dbReference type="AlphaFoldDB" id="A0A8H7UMI6"/>
<evidence type="ECO:0000313" key="8">
    <source>
        <dbReference type="Proteomes" id="UP000650833"/>
    </source>
</evidence>
<keyword evidence="1" id="KW-0343">GTPase activation</keyword>
<reference evidence="7" key="1">
    <citation type="submission" date="2020-12" db="EMBL/GenBank/DDBJ databases">
        <title>Metabolic potential, ecology and presence of endohyphal bacteria is reflected in genomic diversity of Mucoromycotina.</title>
        <authorList>
            <person name="Muszewska A."/>
            <person name="Okrasinska A."/>
            <person name="Steczkiewicz K."/>
            <person name="Drgas O."/>
            <person name="Orlowska M."/>
            <person name="Perlinska-Lenart U."/>
            <person name="Aleksandrzak-Piekarczyk T."/>
            <person name="Szatraj K."/>
            <person name="Zielenkiewicz U."/>
            <person name="Pilsyk S."/>
            <person name="Malc E."/>
            <person name="Mieczkowski P."/>
            <person name="Kruszewska J.S."/>
            <person name="Biernat P."/>
            <person name="Pawlowska J."/>
        </authorList>
    </citation>
    <scope>NUCLEOTIDE SEQUENCE</scope>
    <source>
        <strain evidence="7">CBS 226.32</strain>
    </source>
</reference>
<dbReference type="Pfam" id="PF12352">
    <property type="entry name" value="V-SNARE_C"/>
    <property type="match status" value="1"/>
</dbReference>
<dbReference type="Proteomes" id="UP000650833">
    <property type="component" value="Unassembled WGS sequence"/>
</dbReference>
<proteinExistence type="predicted"/>
<dbReference type="PANTHER" id="PTHR47219:SF9">
    <property type="entry name" value="GTPASE ACTIVATING PROTEIN AND CENTROSOME-ASSOCIATED, ISOFORM B"/>
    <property type="match status" value="1"/>
</dbReference>
<feature type="region of interest" description="Disordered" evidence="4">
    <location>
        <begin position="293"/>
        <end position="312"/>
    </location>
</feature>
<feature type="domain" description="Rab-GAP TBC" evidence="6">
    <location>
        <begin position="427"/>
        <end position="612"/>
    </location>
</feature>
<name>A0A8H7UMI6_9FUNG</name>
<dbReference type="FunFam" id="1.10.10.750:FF:000003">
    <property type="entry name" value="GTPase activating protein (Evi5)"/>
    <property type="match status" value="1"/>
</dbReference>
<feature type="region of interest" description="Disordered" evidence="4">
    <location>
        <begin position="886"/>
        <end position="905"/>
    </location>
</feature>
<evidence type="ECO:0000259" key="6">
    <source>
        <dbReference type="PROSITE" id="PS50086"/>
    </source>
</evidence>
<evidence type="ECO:0000313" key="7">
    <source>
        <dbReference type="EMBL" id="KAG2191541.1"/>
    </source>
</evidence>
<accession>A0A8H7UMI6</accession>
<dbReference type="Pfam" id="PF23436">
    <property type="entry name" value="RabGap-TBC_2"/>
    <property type="match status" value="1"/>
</dbReference>
<dbReference type="Gene3D" id="1.10.8.270">
    <property type="entry name" value="putative rabgap domain of human tbc1 domain family member 14 like domains"/>
    <property type="match status" value="1"/>
</dbReference>
<feature type="compositionally biased region" description="Polar residues" evidence="4">
    <location>
        <begin position="293"/>
        <end position="306"/>
    </location>
</feature>
<dbReference type="InterPro" id="IPR000195">
    <property type="entry name" value="Rab-GAP-TBC_dom"/>
</dbReference>
<dbReference type="GO" id="GO:0005096">
    <property type="term" value="F:GTPase activator activity"/>
    <property type="evidence" value="ECO:0007669"/>
    <property type="project" value="UniProtKB-KW"/>
</dbReference>
<keyword evidence="5" id="KW-0472">Membrane</keyword>
<dbReference type="EMBL" id="JAEPRC010000813">
    <property type="protein sequence ID" value="KAG2191541.1"/>
    <property type="molecule type" value="Genomic_DNA"/>
</dbReference>
<organism evidence="7 8">
    <name type="scientific">Mucor plumbeus</name>
    <dbReference type="NCBI Taxonomy" id="97098"/>
    <lineage>
        <taxon>Eukaryota</taxon>
        <taxon>Fungi</taxon>
        <taxon>Fungi incertae sedis</taxon>
        <taxon>Mucoromycota</taxon>
        <taxon>Mucoromycotina</taxon>
        <taxon>Mucoromycetes</taxon>
        <taxon>Mucorales</taxon>
        <taxon>Mucorineae</taxon>
        <taxon>Mucoraceae</taxon>
        <taxon>Mucor</taxon>
    </lineage>
</organism>
<keyword evidence="2 3" id="KW-0175">Coiled coil</keyword>
<dbReference type="FunFam" id="1.10.472.80:FF:000027">
    <property type="entry name" value="GTPase activating protein (Evi5)"/>
    <property type="match status" value="1"/>
</dbReference>
<feature type="coiled-coil region" evidence="3">
    <location>
        <begin position="804"/>
        <end position="880"/>
    </location>
</feature>
<dbReference type="InterPro" id="IPR050302">
    <property type="entry name" value="Rab_GAP_TBC_domain"/>
</dbReference>
<gene>
    <name evidence="7" type="ORF">INT46_000171</name>
</gene>
<dbReference type="FunFam" id="1.10.8.270:FF:000001">
    <property type="entry name" value="TBC1 domain family member 1"/>
    <property type="match status" value="1"/>
</dbReference>